<protein>
    <submittedName>
        <fullName evidence="1">Uncharacterized protein</fullName>
    </submittedName>
</protein>
<accession>A0ABX0N8X8</accession>
<organism evidence="1 2">
    <name type="scientific">Massilia frigida</name>
    <dbReference type="NCBI Taxonomy" id="2609281"/>
    <lineage>
        <taxon>Bacteria</taxon>
        <taxon>Pseudomonadati</taxon>
        <taxon>Pseudomonadota</taxon>
        <taxon>Betaproteobacteria</taxon>
        <taxon>Burkholderiales</taxon>
        <taxon>Oxalobacteraceae</taxon>
        <taxon>Telluria group</taxon>
        <taxon>Massilia</taxon>
    </lineage>
</organism>
<gene>
    <name evidence="1" type="ORF">F2P44_16200</name>
</gene>
<evidence type="ECO:0000313" key="2">
    <source>
        <dbReference type="Proteomes" id="UP000621455"/>
    </source>
</evidence>
<dbReference type="Proteomes" id="UP000621455">
    <property type="component" value="Unassembled WGS sequence"/>
</dbReference>
<reference evidence="1 2" key="1">
    <citation type="submission" date="2019-10" db="EMBL/GenBank/DDBJ databases">
        <title>Taxonomy of Antarctic Massilia spp.: description of Massilia rubra sp. nov., Massilia aquatica sp. nov., Massilia mucilaginosa sp. nov., Massilia frigida sp. nov. isolated from streams, lakes and regoliths.</title>
        <authorList>
            <person name="Holochova P."/>
            <person name="Sedlacek I."/>
            <person name="Kralova S."/>
            <person name="Maslanova I."/>
            <person name="Busse H.-J."/>
            <person name="Stankova E."/>
            <person name="Vrbovska V."/>
            <person name="Kovarovic V."/>
            <person name="Bartak M."/>
            <person name="Svec P."/>
            <person name="Pantucek R."/>
        </authorList>
    </citation>
    <scope>NUCLEOTIDE SEQUENCE [LARGE SCALE GENOMIC DNA]</scope>
    <source>
        <strain evidence="1 2">CCM 8695</strain>
    </source>
</reference>
<name>A0ABX0N8X8_9BURK</name>
<dbReference type="EMBL" id="WHJG01000015">
    <property type="protein sequence ID" value="NHZ80803.1"/>
    <property type="molecule type" value="Genomic_DNA"/>
</dbReference>
<evidence type="ECO:0000313" key="1">
    <source>
        <dbReference type="EMBL" id="NHZ80803.1"/>
    </source>
</evidence>
<comment type="caution">
    <text evidence="1">The sequence shown here is derived from an EMBL/GenBank/DDBJ whole genome shotgun (WGS) entry which is preliminary data.</text>
</comment>
<keyword evidence="2" id="KW-1185">Reference proteome</keyword>
<proteinExistence type="predicted"/>
<dbReference type="RefSeq" id="WP_167088140.1">
    <property type="nucleotide sequence ID" value="NZ_WHJG01000015.1"/>
</dbReference>
<sequence>MTLCSRASAFDRIPASADLRGYPRAAQGQPRKAVFCCHVSVAEKHRVYPTRAKQRLVAVDIAFGPLVINGEASGCDLRPSDPLIGQAQPACGSSCGTP</sequence>